<comment type="caution">
    <text evidence="1">The sequence shown here is derived from an EMBL/GenBank/DDBJ whole genome shotgun (WGS) entry which is preliminary data.</text>
</comment>
<protein>
    <recommendedName>
        <fullName evidence="3">Ig-like domain-containing protein</fullName>
    </recommendedName>
</protein>
<gene>
    <name evidence="1" type="ORF">WFZ85_16350</name>
</gene>
<accession>A0ABU9N908</accession>
<reference evidence="1 2" key="1">
    <citation type="submission" date="2024-03" db="EMBL/GenBank/DDBJ databases">
        <title>Two novel species of the genus Flavobacterium exhibiting potentially degradation of complex polysaccharides.</title>
        <authorList>
            <person name="Lian X."/>
        </authorList>
    </citation>
    <scope>NUCLEOTIDE SEQUENCE [LARGE SCALE GENOMIC DNA]</scope>
    <source>
        <strain evidence="2">j3</strain>
    </source>
</reference>
<keyword evidence="2" id="KW-1185">Reference proteome</keyword>
<feature type="non-terminal residue" evidence="1">
    <location>
        <position position="1"/>
    </location>
</feature>
<evidence type="ECO:0000313" key="1">
    <source>
        <dbReference type="EMBL" id="MEM0544157.1"/>
    </source>
</evidence>
<dbReference type="Proteomes" id="UP001460072">
    <property type="component" value="Unassembled WGS sequence"/>
</dbReference>
<dbReference type="RefSeq" id="WP_342697294.1">
    <property type="nucleotide sequence ID" value="NZ_JBCGDO010000157.1"/>
</dbReference>
<name>A0ABU9N908_9FLAO</name>
<sequence>VNGSSIKCNISVSGGTCLTSSVASSNTLNFNVNSPSIVLTSSGTTLCTGANVVFNATASNTSGLGTITYVFQRNGVTVHSSSSNTYSTTTYSN</sequence>
<evidence type="ECO:0008006" key="3">
    <source>
        <dbReference type="Google" id="ProtNLM"/>
    </source>
</evidence>
<evidence type="ECO:0000313" key="2">
    <source>
        <dbReference type="Proteomes" id="UP001460072"/>
    </source>
</evidence>
<organism evidence="1 2">
    <name type="scientific">Flavobacterium aureirubrum</name>
    <dbReference type="NCBI Taxonomy" id="3133147"/>
    <lineage>
        <taxon>Bacteria</taxon>
        <taxon>Pseudomonadati</taxon>
        <taxon>Bacteroidota</taxon>
        <taxon>Flavobacteriia</taxon>
        <taxon>Flavobacteriales</taxon>
        <taxon>Flavobacteriaceae</taxon>
        <taxon>Flavobacterium</taxon>
    </lineage>
</organism>
<proteinExistence type="predicted"/>
<feature type="non-terminal residue" evidence="1">
    <location>
        <position position="93"/>
    </location>
</feature>
<dbReference type="EMBL" id="JBCGDO010000157">
    <property type="protein sequence ID" value="MEM0544157.1"/>
    <property type="molecule type" value="Genomic_DNA"/>
</dbReference>